<gene>
    <name evidence="2" type="ORF">g.204</name>
</gene>
<name>A0A1B6EZX8_9HEMI</name>
<organism evidence="2">
    <name type="scientific">Cuerna arida</name>
    <dbReference type="NCBI Taxonomy" id="1464854"/>
    <lineage>
        <taxon>Eukaryota</taxon>
        <taxon>Metazoa</taxon>
        <taxon>Ecdysozoa</taxon>
        <taxon>Arthropoda</taxon>
        <taxon>Hexapoda</taxon>
        <taxon>Insecta</taxon>
        <taxon>Pterygota</taxon>
        <taxon>Neoptera</taxon>
        <taxon>Paraneoptera</taxon>
        <taxon>Hemiptera</taxon>
        <taxon>Auchenorrhyncha</taxon>
        <taxon>Membracoidea</taxon>
        <taxon>Cicadellidae</taxon>
        <taxon>Cicadellinae</taxon>
        <taxon>Proconiini</taxon>
        <taxon>Cuerna</taxon>
    </lineage>
</organism>
<evidence type="ECO:0008006" key="3">
    <source>
        <dbReference type="Google" id="ProtNLM"/>
    </source>
</evidence>
<proteinExistence type="predicted"/>
<sequence length="220" mass="24604">MTFIIESTKSEKSTIGYLSHKYRESYIAVKTGDITWRCLGSKCRATVKTDNNRTRILACNNKHSGPHPATMRALSPQLTSTPRTPAQNEAPETENDTSHTSTPPDVTPAPTPTPTCELEEENTRLKSKIDSLNEEMQKVLEHAIESDSRLLQYTNKIFSAKTSTTELANCTGPDRNVQGNLLSASESNTECIIKENQELRKTLDSQKRKITELEQIIESH</sequence>
<accession>A0A1B6EZX8</accession>
<evidence type="ECO:0000313" key="2">
    <source>
        <dbReference type="EMBL" id="JAS43586.1"/>
    </source>
</evidence>
<dbReference type="EMBL" id="GECZ01026183">
    <property type="protein sequence ID" value="JAS43586.1"/>
    <property type="molecule type" value="Transcribed_RNA"/>
</dbReference>
<feature type="compositionally biased region" description="Polar residues" evidence="1">
    <location>
        <begin position="76"/>
        <end position="87"/>
    </location>
</feature>
<dbReference type="AlphaFoldDB" id="A0A1B6EZX8"/>
<reference evidence="2" key="1">
    <citation type="submission" date="2015-11" db="EMBL/GenBank/DDBJ databases">
        <title>De novo transcriptome assembly of four potential Pierce s Disease insect vectors from Arizona vineyards.</title>
        <authorList>
            <person name="Tassone E.E."/>
        </authorList>
    </citation>
    <scope>NUCLEOTIDE SEQUENCE</scope>
</reference>
<feature type="region of interest" description="Disordered" evidence="1">
    <location>
        <begin position="59"/>
        <end position="120"/>
    </location>
</feature>
<evidence type="ECO:0000256" key="1">
    <source>
        <dbReference type="SAM" id="MobiDB-lite"/>
    </source>
</evidence>
<protein>
    <recommendedName>
        <fullName evidence="3">FLYWCH-type domain-containing protein</fullName>
    </recommendedName>
</protein>